<dbReference type="Proteomes" id="UP000199393">
    <property type="component" value="Chromosome I"/>
</dbReference>
<dbReference type="OrthoDB" id="3383117at2"/>
<evidence type="ECO:0000313" key="2">
    <source>
        <dbReference type="EMBL" id="SBV30326.1"/>
    </source>
</evidence>
<evidence type="ECO:0000313" key="3">
    <source>
        <dbReference type="Proteomes" id="UP000199393"/>
    </source>
</evidence>
<sequence>MTARLREALRSTADAAPTYPVYERALSTARRSRRRRTAAALAALVLVVLAGATLPVPGGPDATPATGAPAALPDRIGLPPLGTLHATDRPAFGPASVIFSGQAGRLQGWDEDGGIGIVSAGSDDYRKISMGYEAPVGEKVILSPDGRYVARPSGSPERPRIDVIDLVTRRVRQFAAAASGSVDTVPAAWSPDGTRLVVRDSVPTGPDRADYRHVLSAVPLDGSAPVRLAELPSGPVAGWPVAFAPDGSRLAYQVGRSVAVTTPSGGPTTMFPLPDESWLAGKGAWTADGRLTVATRRTGTTTWSLRRVDPGTGRETGGPTLPAVTGVTAIQLLGWGPGGSAVVVAFRPEPLAPTRFDEPLDLDQRVAYGNVRAVRVLALDPGAAEPRTLMTAPEQVLAVDVADQVIASGRTRQAHPPGGVGGRFWYWTVLTALLVAGVAVFLGRERLALWLDDRRVRRARRAGGG</sequence>
<dbReference type="EMBL" id="LT598496">
    <property type="protein sequence ID" value="SBV30326.1"/>
    <property type="molecule type" value="Genomic_DNA"/>
</dbReference>
<feature type="transmembrane region" description="Helical" evidence="1">
    <location>
        <begin position="424"/>
        <end position="442"/>
    </location>
</feature>
<evidence type="ECO:0000256" key="1">
    <source>
        <dbReference type="SAM" id="Phobius"/>
    </source>
</evidence>
<keyword evidence="3" id="KW-1185">Reference proteome</keyword>
<dbReference type="STRING" id="307121.GA0070620_5922"/>
<evidence type="ECO:0008006" key="4">
    <source>
        <dbReference type="Google" id="ProtNLM"/>
    </source>
</evidence>
<dbReference type="RefSeq" id="WP_091596240.1">
    <property type="nucleotide sequence ID" value="NZ_JBHRWG010000002.1"/>
</dbReference>
<dbReference type="SUPFAM" id="SSF69304">
    <property type="entry name" value="Tricorn protease N-terminal domain"/>
    <property type="match status" value="1"/>
</dbReference>
<dbReference type="Gene3D" id="2.120.10.30">
    <property type="entry name" value="TolB, C-terminal domain"/>
    <property type="match status" value="1"/>
</dbReference>
<keyword evidence="1" id="KW-1133">Transmembrane helix</keyword>
<dbReference type="AlphaFoldDB" id="A0A1C3NCK7"/>
<reference evidence="3" key="1">
    <citation type="submission" date="2016-06" db="EMBL/GenBank/DDBJ databases">
        <authorList>
            <person name="Varghese N."/>
        </authorList>
    </citation>
    <scope>NUCLEOTIDE SEQUENCE [LARGE SCALE GENOMIC DNA]</scope>
    <source>
        <strain evidence="3">DSM 45344</strain>
    </source>
</reference>
<feature type="transmembrane region" description="Helical" evidence="1">
    <location>
        <begin position="38"/>
        <end position="56"/>
    </location>
</feature>
<accession>A0A1C3NCK7</accession>
<dbReference type="InterPro" id="IPR011042">
    <property type="entry name" value="6-blade_b-propeller_TolB-like"/>
</dbReference>
<proteinExistence type="predicted"/>
<organism evidence="2 3">
    <name type="scientific">Micromonospora krabiensis</name>
    <dbReference type="NCBI Taxonomy" id="307121"/>
    <lineage>
        <taxon>Bacteria</taxon>
        <taxon>Bacillati</taxon>
        <taxon>Actinomycetota</taxon>
        <taxon>Actinomycetes</taxon>
        <taxon>Micromonosporales</taxon>
        <taxon>Micromonosporaceae</taxon>
        <taxon>Micromonospora</taxon>
    </lineage>
</organism>
<keyword evidence="1" id="KW-0472">Membrane</keyword>
<name>A0A1C3NCK7_9ACTN</name>
<keyword evidence="1" id="KW-0812">Transmembrane</keyword>
<gene>
    <name evidence="2" type="ORF">GA0070620_5922</name>
</gene>
<protein>
    <recommendedName>
        <fullName evidence="4">WD40-like Beta Propeller Repeat</fullName>
    </recommendedName>
</protein>